<accession>A0ABR3YMM2</accession>
<dbReference type="InterPro" id="IPR054215">
    <property type="entry name" value="DUF6923"/>
</dbReference>
<evidence type="ECO:0000313" key="3">
    <source>
        <dbReference type="Proteomes" id="UP001583186"/>
    </source>
</evidence>
<reference evidence="2 3" key="1">
    <citation type="journal article" date="2024" name="IMA Fungus">
        <title>IMA Genome - F19 : A genome assembly and annotation guide to empower mycologists, including annotated draft genome sequences of Ceratocystis pirilliformis, Diaporthe australafricana, Fusarium ophioides, Paecilomyces lecythidis, and Sporothrix stenoceras.</title>
        <authorList>
            <person name="Aylward J."/>
            <person name="Wilson A.M."/>
            <person name="Visagie C.M."/>
            <person name="Spraker J."/>
            <person name="Barnes I."/>
            <person name="Buitendag C."/>
            <person name="Ceriani C."/>
            <person name="Del Mar Angel L."/>
            <person name="du Plessis D."/>
            <person name="Fuchs T."/>
            <person name="Gasser K."/>
            <person name="Kramer D."/>
            <person name="Li W."/>
            <person name="Munsamy K."/>
            <person name="Piso A."/>
            <person name="Price J.L."/>
            <person name="Sonnekus B."/>
            <person name="Thomas C."/>
            <person name="van der Nest A."/>
            <person name="van Dijk A."/>
            <person name="van Heerden A."/>
            <person name="van Vuuren N."/>
            <person name="Yilmaz N."/>
            <person name="Duong T.A."/>
            <person name="van der Merwe N.A."/>
            <person name="Wingfield M.J."/>
            <person name="Wingfield B.D."/>
        </authorList>
    </citation>
    <scope>NUCLEOTIDE SEQUENCE [LARGE SCALE GENOMIC DNA]</scope>
    <source>
        <strain evidence="2 3">CMW 5346</strain>
    </source>
</reference>
<organism evidence="2 3">
    <name type="scientific">Sporothrix stenoceras</name>
    <dbReference type="NCBI Taxonomy" id="5173"/>
    <lineage>
        <taxon>Eukaryota</taxon>
        <taxon>Fungi</taxon>
        <taxon>Dikarya</taxon>
        <taxon>Ascomycota</taxon>
        <taxon>Pezizomycotina</taxon>
        <taxon>Sordariomycetes</taxon>
        <taxon>Sordariomycetidae</taxon>
        <taxon>Ophiostomatales</taxon>
        <taxon>Ophiostomataceae</taxon>
        <taxon>Sporothrix</taxon>
    </lineage>
</organism>
<gene>
    <name evidence="2" type="ORF">Sste5346_009152</name>
</gene>
<dbReference type="SUPFAM" id="SSF63825">
    <property type="entry name" value="YWTD domain"/>
    <property type="match status" value="1"/>
</dbReference>
<comment type="caution">
    <text evidence="2">The sequence shown here is derived from an EMBL/GenBank/DDBJ whole genome shotgun (WGS) entry which is preliminary data.</text>
</comment>
<sequence>MPFVGAMVASTALAGDNLCTPLAEAPYVTEALVILVELSTTITTTGVVTLGVDFPAASGLYCVAKTTTVTAAPTVCAVTALSTALTSSRCSVATTFTSCGEGDVCGTCSFPETYCWTPKPPPAATSTRIPSVSGTCPVLVETVTETATETITDAGATVKETVTDAGGDMVTETVTETVADVGETVTETMTTTDTMTVTDTVGRATVTLPPVTDVVTSYVTVAASRSYGYNHTISVVSQPANVTKTETLTVTEVSSTESVAYSTATVTITAVSSTASVAYSTATVTITEAPSLSSAAACSTVTASGGVSLSCDKYGYLIQSQALIQIDLASGDYTTITEDVGSSGLVNALGYNVLDNYLYGRDAGNNYIVRIGADGTSEKVTALTENVAGVVGDIDNEGNYWYATGEVTSWYQHDLLPGSPTYGAILNSGTLAATGRRIYDWVYIPVTGRYLWTIGTNSPSGGADLMQWSLETHTWTVVQNYPDITTDTFGALYGMNNGTIYASDNASGYIWAFDTSTTLAPYIASYGPVSSSNDGARCVLNLSV</sequence>
<dbReference type="Pfam" id="PF21959">
    <property type="entry name" value="DUF6923"/>
    <property type="match status" value="1"/>
</dbReference>
<evidence type="ECO:0000259" key="1">
    <source>
        <dbReference type="Pfam" id="PF21959"/>
    </source>
</evidence>
<feature type="domain" description="DUF6923" evidence="1">
    <location>
        <begin position="321"/>
        <end position="539"/>
    </location>
</feature>
<name>A0ABR3YMM2_9PEZI</name>
<keyword evidence="3" id="KW-1185">Reference proteome</keyword>
<dbReference type="EMBL" id="JAWCUI010000080">
    <property type="protein sequence ID" value="KAL1889087.1"/>
    <property type="molecule type" value="Genomic_DNA"/>
</dbReference>
<protein>
    <recommendedName>
        <fullName evidence="1">DUF6923 domain-containing protein</fullName>
    </recommendedName>
</protein>
<evidence type="ECO:0000313" key="2">
    <source>
        <dbReference type="EMBL" id="KAL1889087.1"/>
    </source>
</evidence>
<proteinExistence type="predicted"/>
<dbReference type="Proteomes" id="UP001583186">
    <property type="component" value="Unassembled WGS sequence"/>
</dbReference>